<dbReference type="PANTHER" id="PTHR43162">
    <property type="match status" value="1"/>
</dbReference>
<dbReference type="SUPFAM" id="SSF51735">
    <property type="entry name" value="NAD(P)-binding Rossmann-fold domains"/>
    <property type="match status" value="1"/>
</dbReference>
<evidence type="ECO:0000313" key="3">
    <source>
        <dbReference type="Proteomes" id="UP000014461"/>
    </source>
</evidence>
<keyword evidence="3" id="KW-1185">Reference proteome</keyword>
<gene>
    <name evidence="2" type="ORF">AALB_3037</name>
</gene>
<dbReference type="Pfam" id="PF13460">
    <property type="entry name" value="NAD_binding_10"/>
    <property type="match status" value="1"/>
</dbReference>
<dbReference type="InterPro" id="IPR051604">
    <property type="entry name" value="Ergot_Alk_Oxidoreductase"/>
</dbReference>
<dbReference type="EMBL" id="BARX01000021">
    <property type="protein sequence ID" value="GAD02957.1"/>
    <property type="molecule type" value="Genomic_DNA"/>
</dbReference>
<name>R9PNI2_AGAAL</name>
<proteinExistence type="predicted"/>
<dbReference type="Gene3D" id="3.90.25.10">
    <property type="entry name" value="UDP-galactose 4-epimerase, domain 1"/>
    <property type="match status" value="1"/>
</dbReference>
<dbReference type="PANTHER" id="PTHR43162:SF1">
    <property type="entry name" value="PRESTALK A DIFFERENTIATION PROTEIN A"/>
    <property type="match status" value="1"/>
</dbReference>
<dbReference type="Gene3D" id="3.40.50.720">
    <property type="entry name" value="NAD(P)-binding Rossmann-like Domain"/>
    <property type="match status" value="1"/>
</dbReference>
<dbReference type="OrthoDB" id="109735at2"/>
<comment type="caution">
    <text evidence="2">The sequence shown here is derived from an EMBL/GenBank/DDBJ whole genome shotgun (WGS) entry which is preliminary data.</text>
</comment>
<dbReference type="Proteomes" id="UP000014461">
    <property type="component" value="Unassembled WGS sequence"/>
</dbReference>
<reference evidence="2" key="1">
    <citation type="journal article" date="2013" name="Genome Announc.">
        <title>Draft Genome Sequence of Agarivorans albus Strain MKT 106T, an Agarolytic Marine Bacterium.</title>
        <authorList>
            <person name="Yasuike M."/>
            <person name="Nakamura Y."/>
            <person name="Kai W."/>
            <person name="Fujiwara A."/>
            <person name="Fukui Y."/>
            <person name="Satomi M."/>
            <person name="Sano M."/>
        </authorList>
    </citation>
    <scope>NUCLEOTIDE SEQUENCE [LARGE SCALE GENOMIC DNA]</scope>
</reference>
<feature type="domain" description="NAD(P)-binding" evidence="1">
    <location>
        <begin position="9"/>
        <end position="169"/>
    </location>
</feature>
<accession>R9PNI2</accession>
<organism evidence="2 3">
    <name type="scientific">Agarivorans albus MKT 106</name>
    <dbReference type="NCBI Taxonomy" id="1331007"/>
    <lineage>
        <taxon>Bacteria</taxon>
        <taxon>Pseudomonadati</taxon>
        <taxon>Pseudomonadota</taxon>
        <taxon>Gammaproteobacteria</taxon>
        <taxon>Alteromonadales</taxon>
        <taxon>Alteromonadaceae</taxon>
        <taxon>Agarivorans</taxon>
    </lineage>
</organism>
<evidence type="ECO:0000313" key="2">
    <source>
        <dbReference type="EMBL" id="GAD02957.1"/>
    </source>
</evidence>
<sequence>MTATTLIIGAKGKTGRRVESLLQAKGISTRGVSRSSSPAFDWLKPETWLEAMQGCESAYVTYQPDLAVPAAKQHIAEFIVQAKKAGIKHLVLLSGRGEQGAEQAEQQLINSGLKWNVVRASWFSQNFSEGFLIESVLAGQVALPAADVLEPFVDVDDIAEVAVACLTKPALANTLFEVTGPELLTLRDCVAQVAQAQNKPIEFIDISVSQFVEALKNQGMPADMLWLMKELFGSVMDGRNSHLCKGVEQALGRKPKSFSSYAAEAHAAGAWQR</sequence>
<dbReference type="InterPro" id="IPR036291">
    <property type="entry name" value="NAD(P)-bd_dom_sf"/>
</dbReference>
<dbReference type="RefSeq" id="WP_016402724.1">
    <property type="nucleotide sequence ID" value="NZ_BARX01000021.1"/>
</dbReference>
<dbReference type="AlphaFoldDB" id="R9PNI2"/>
<evidence type="ECO:0000259" key="1">
    <source>
        <dbReference type="Pfam" id="PF13460"/>
    </source>
</evidence>
<dbReference type="STRING" id="1331007.AALB_3037"/>
<dbReference type="InterPro" id="IPR016040">
    <property type="entry name" value="NAD(P)-bd_dom"/>
</dbReference>
<protein>
    <submittedName>
        <fullName evidence="2">NmrA-like</fullName>
    </submittedName>
</protein>